<accession>A0A5B9MI23</accession>
<organism evidence="3 4">
    <name type="scientific">Stieleria maiorica</name>
    <dbReference type="NCBI Taxonomy" id="2795974"/>
    <lineage>
        <taxon>Bacteria</taxon>
        <taxon>Pseudomonadati</taxon>
        <taxon>Planctomycetota</taxon>
        <taxon>Planctomycetia</taxon>
        <taxon>Pirellulales</taxon>
        <taxon>Pirellulaceae</taxon>
        <taxon>Stieleria</taxon>
    </lineage>
</organism>
<keyword evidence="2" id="KW-0732">Signal</keyword>
<dbReference type="RefSeq" id="WP_147868663.1">
    <property type="nucleotide sequence ID" value="NZ_CP036264.1"/>
</dbReference>
<dbReference type="EMBL" id="CP036264">
    <property type="protein sequence ID" value="QEF99235.1"/>
    <property type="molecule type" value="Genomic_DNA"/>
</dbReference>
<feature type="signal peptide" evidence="2">
    <location>
        <begin position="1"/>
        <end position="27"/>
    </location>
</feature>
<gene>
    <name evidence="3" type="ORF">Mal15_32970</name>
</gene>
<proteinExistence type="predicted"/>
<keyword evidence="4" id="KW-1185">Reference proteome</keyword>
<reference evidence="3 4" key="1">
    <citation type="submission" date="2019-02" db="EMBL/GenBank/DDBJ databases">
        <title>Planctomycetal bacteria perform biofilm scaping via a novel small molecule.</title>
        <authorList>
            <person name="Jeske O."/>
            <person name="Boedeker C."/>
            <person name="Wiegand S."/>
            <person name="Breitling P."/>
            <person name="Kallscheuer N."/>
            <person name="Jogler M."/>
            <person name="Rohde M."/>
            <person name="Petersen J."/>
            <person name="Medema M.H."/>
            <person name="Surup F."/>
            <person name="Jogler C."/>
        </authorList>
    </citation>
    <scope>NUCLEOTIDE SEQUENCE [LARGE SCALE GENOMIC DNA]</scope>
    <source>
        <strain evidence="3 4">Mal15</strain>
    </source>
</reference>
<feature type="compositionally biased region" description="Basic and acidic residues" evidence="1">
    <location>
        <begin position="132"/>
        <end position="143"/>
    </location>
</feature>
<sequence precursor="true">MIGRQSVLFLGVGLASLMMFSSGQAVAQCNGGGGSGGGRGGGMPTGSATPLIQTNPYATNTLASLYPQSTVLTPQQYAAGVQNQIQALAYQNALRQRLARAEYEERILPMRLARAEAKRAARAARIAALVEKQNRESGGDSSDRYAFVSTTAK</sequence>
<evidence type="ECO:0000313" key="3">
    <source>
        <dbReference type="EMBL" id="QEF99235.1"/>
    </source>
</evidence>
<evidence type="ECO:0000256" key="1">
    <source>
        <dbReference type="SAM" id="MobiDB-lite"/>
    </source>
</evidence>
<dbReference type="AlphaFoldDB" id="A0A5B9MI23"/>
<dbReference type="Proteomes" id="UP000321353">
    <property type="component" value="Chromosome"/>
</dbReference>
<evidence type="ECO:0000256" key="2">
    <source>
        <dbReference type="SAM" id="SignalP"/>
    </source>
</evidence>
<feature type="chain" id="PRO_5023018065" evidence="2">
    <location>
        <begin position="28"/>
        <end position="153"/>
    </location>
</feature>
<name>A0A5B9MI23_9BACT</name>
<evidence type="ECO:0000313" key="4">
    <source>
        <dbReference type="Proteomes" id="UP000321353"/>
    </source>
</evidence>
<dbReference type="KEGG" id="smam:Mal15_32970"/>
<protein>
    <submittedName>
        <fullName evidence="3">Uncharacterized protein</fullName>
    </submittedName>
</protein>
<feature type="region of interest" description="Disordered" evidence="1">
    <location>
        <begin position="130"/>
        <end position="153"/>
    </location>
</feature>